<gene>
    <name evidence="3" type="ORF">PTI45_04018</name>
</gene>
<comment type="caution">
    <text evidence="3">The sequence shown here is derived from an EMBL/GenBank/DDBJ whole genome shotgun (WGS) entry which is preliminary data.</text>
</comment>
<feature type="region of interest" description="Disordered" evidence="1">
    <location>
        <begin position="107"/>
        <end position="133"/>
    </location>
</feature>
<evidence type="ECO:0008006" key="5">
    <source>
        <dbReference type="Google" id="ProtNLM"/>
    </source>
</evidence>
<dbReference type="RefSeq" id="WP_069329354.1">
    <property type="nucleotide sequence ID" value="NZ_MDER01000084.1"/>
</dbReference>
<keyword evidence="4" id="KW-1185">Reference proteome</keyword>
<keyword evidence="2" id="KW-0472">Membrane</keyword>
<feature type="compositionally biased region" description="Polar residues" evidence="1">
    <location>
        <begin position="121"/>
        <end position="133"/>
    </location>
</feature>
<reference evidence="3 4" key="1">
    <citation type="submission" date="2016-08" db="EMBL/GenBank/DDBJ databases">
        <title>Genome sequencing of Paenibacillus sp. TI45-13ar, isolated from Korean traditional nuruk.</title>
        <authorList>
            <person name="Kim S.-J."/>
        </authorList>
    </citation>
    <scope>NUCLEOTIDE SEQUENCE [LARGE SCALE GENOMIC DNA]</scope>
    <source>
        <strain evidence="3 4">TI45-13ar</strain>
    </source>
</reference>
<dbReference type="STRING" id="1886670.PTI45_04018"/>
<proteinExistence type="predicted"/>
<dbReference type="PATRIC" id="fig|1886670.3.peg.4045"/>
<evidence type="ECO:0000313" key="4">
    <source>
        <dbReference type="Proteomes" id="UP000094578"/>
    </source>
</evidence>
<evidence type="ECO:0000256" key="2">
    <source>
        <dbReference type="SAM" id="Phobius"/>
    </source>
</evidence>
<name>A0A1E3KYY1_9BACL</name>
<sequence>MNNASTALKVAAGIFLTIALITIVVILFMSAQEATKTAQSNFAQIQTELSSTSYTVYDNTKVSGSQVLNSLRKYQTDEQFGIQVKTGKNPSGVWYFTTVNTSTSSDQYGSVETGKPAGALTSAQDQSSSNYINPSGTFHSEIIRDKSNVIRAIVFEQN</sequence>
<evidence type="ECO:0000313" key="3">
    <source>
        <dbReference type="EMBL" id="ODP26613.1"/>
    </source>
</evidence>
<dbReference type="Proteomes" id="UP000094578">
    <property type="component" value="Unassembled WGS sequence"/>
</dbReference>
<keyword evidence="2" id="KW-0812">Transmembrane</keyword>
<protein>
    <recommendedName>
        <fullName evidence="5">ABC transporter permease</fullName>
    </recommendedName>
</protein>
<dbReference type="AlphaFoldDB" id="A0A1E3KYY1"/>
<dbReference type="EMBL" id="MDER01000084">
    <property type="protein sequence ID" value="ODP26613.1"/>
    <property type="molecule type" value="Genomic_DNA"/>
</dbReference>
<evidence type="ECO:0000256" key="1">
    <source>
        <dbReference type="SAM" id="MobiDB-lite"/>
    </source>
</evidence>
<keyword evidence="2" id="KW-1133">Transmembrane helix</keyword>
<organism evidence="3 4">
    <name type="scientific">Paenibacillus nuruki</name>
    <dbReference type="NCBI Taxonomy" id="1886670"/>
    <lineage>
        <taxon>Bacteria</taxon>
        <taxon>Bacillati</taxon>
        <taxon>Bacillota</taxon>
        <taxon>Bacilli</taxon>
        <taxon>Bacillales</taxon>
        <taxon>Paenibacillaceae</taxon>
        <taxon>Paenibacillus</taxon>
    </lineage>
</organism>
<accession>A0A1E3KYY1</accession>
<feature type="transmembrane region" description="Helical" evidence="2">
    <location>
        <begin position="6"/>
        <end position="29"/>
    </location>
</feature>